<sequence>MKVFFSGHLLLNNMVMWDLVVCPITGSLLTVGADGQLNLSLTGRLLPACKQRQFNFGGIRTLLSLKKKRKDVNSQVSREESATYSLDLRFESLNRLAVSEVKGKVAICGGEAGLLFFTLF</sequence>
<dbReference type="AlphaFoldDB" id="A0A0N4VAI5"/>
<reference evidence="1 2" key="2">
    <citation type="submission" date="2018-10" db="EMBL/GenBank/DDBJ databases">
        <authorList>
            <consortium name="Pathogen Informatics"/>
        </authorList>
    </citation>
    <scope>NUCLEOTIDE SEQUENCE [LARGE SCALE GENOMIC DNA]</scope>
</reference>
<accession>A0A0N4VAI5</accession>
<dbReference type="EMBL" id="UXUI01008734">
    <property type="protein sequence ID" value="VDD92248.1"/>
    <property type="molecule type" value="Genomic_DNA"/>
</dbReference>
<dbReference type="OrthoDB" id="3535323at2759"/>
<proteinExistence type="predicted"/>
<name>A0A0N4VAI5_ENTVE</name>
<dbReference type="Proteomes" id="UP000274131">
    <property type="component" value="Unassembled WGS sequence"/>
</dbReference>
<organism evidence="3">
    <name type="scientific">Enterobius vermicularis</name>
    <name type="common">Human pinworm</name>
    <dbReference type="NCBI Taxonomy" id="51028"/>
    <lineage>
        <taxon>Eukaryota</taxon>
        <taxon>Metazoa</taxon>
        <taxon>Ecdysozoa</taxon>
        <taxon>Nematoda</taxon>
        <taxon>Chromadorea</taxon>
        <taxon>Rhabditida</taxon>
        <taxon>Spirurina</taxon>
        <taxon>Oxyuridomorpha</taxon>
        <taxon>Oxyuroidea</taxon>
        <taxon>Oxyuridae</taxon>
        <taxon>Enterobius</taxon>
    </lineage>
</organism>
<gene>
    <name evidence="1" type="ORF">EVEC_LOCUS6999</name>
</gene>
<evidence type="ECO:0000313" key="3">
    <source>
        <dbReference type="WBParaSite" id="EVEC_0000747801-mRNA-1"/>
    </source>
</evidence>
<evidence type="ECO:0000313" key="1">
    <source>
        <dbReference type="EMBL" id="VDD92248.1"/>
    </source>
</evidence>
<keyword evidence="2" id="KW-1185">Reference proteome</keyword>
<dbReference type="WBParaSite" id="EVEC_0000747801-mRNA-1">
    <property type="protein sequence ID" value="EVEC_0000747801-mRNA-1"/>
    <property type="gene ID" value="EVEC_0000747801"/>
</dbReference>
<evidence type="ECO:0000313" key="2">
    <source>
        <dbReference type="Proteomes" id="UP000274131"/>
    </source>
</evidence>
<protein>
    <submittedName>
        <fullName evidence="3">WD_REPEATS_REGION domain-containing protein</fullName>
    </submittedName>
</protein>
<reference evidence="3" key="1">
    <citation type="submission" date="2017-02" db="UniProtKB">
        <authorList>
            <consortium name="WormBaseParasite"/>
        </authorList>
    </citation>
    <scope>IDENTIFICATION</scope>
</reference>